<dbReference type="AlphaFoldDB" id="A0A4V2MJZ1"/>
<dbReference type="Proteomes" id="UP000291117">
    <property type="component" value="Unassembled WGS sequence"/>
</dbReference>
<keyword evidence="2" id="KW-0808">Transferase</keyword>
<keyword evidence="3" id="KW-1185">Reference proteome</keyword>
<dbReference type="InterPro" id="IPR029044">
    <property type="entry name" value="Nucleotide-diphossugar_trans"/>
</dbReference>
<proteinExistence type="predicted"/>
<dbReference type="Pfam" id="PF00535">
    <property type="entry name" value="Glycos_transf_2"/>
    <property type="match status" value="1"/>
</dbReference>
<evidence type="ECO:0000259" key="1">
    <source>
        <dbReference type="Pfam" id="PF00535"/>
    </source>
</evidence>
<name>A0A4V2MJZ1_9SPHI</name>
<sequence>MLTDQITLLIFTCEGREHLLKETIASFKKKCRYPFAKTILAVDGQINNNTIDWINPDLVIQSPVRKGYVNSILHAIKQVDTAYFFWLEDDWEFPYDIPICELALQLDADPQLIQIVLAKAKKETMQIELTNPSSSFSANPGLCNAMYIKNGFQLLQKSKKIYDMGFEDFMKHFMEIEQLSAYYIYQNNGPFVHHSGYLESTAREYHMISSIDAELSLIGKKYISGYGNDKIITVKNKLLLVPRLWLATTILALKLFRNRQSYDFALRIYFSYLRNFKY</sequence>
<evidence type="ECO:0000313" key="2">
    <source>
        <dbReference type="EMBL" id="TCC96216.1"/>
    </source>
</evidence>
<evidence type="ECO:0000313" key="3">
    <source>
        <dbReference type="Proteomes" id="UP000291117"/>
    </source>
</evidence>
<dbReference type="EMBL" id="SJSM01000006">
    <property type="protein sequence ID" value="TCC96216.1"/>
    <property type="molecule type" value="Genomic_DNA"/>
</dbReference>
<reference evidence="2 3" key="1">
    <citation type="submission" date="2019-02" db="EMBL/GenBank/DDBJ databases">
        <title>Pedobacter sp. RP-3-8 sp. nov., isolated from Arctic soil.</title>
        <authorList>
            <person name="Dahal R.H."/>
        </authorList>
    </citation>
    <scope>NUCLEOTIDE SEQUENCE [LARGE SCALE GENOMIC DNA]</scope>
    <source>
        <strain evidence="2 3">RP-3-8</strain>
    </source>
</reference>
<feature type="domain" description="Glycosyltransferase 2-like" evidence="1">
    <location>
        <begin position="15"/>
        <end position="128"/>
    </location>
</feature>
<dbReference type="RefSeq" id="WP_131609223.1">
    <property type="nucleotide sequence ID" value="NZ_SJSM01000006.1"/>
</dbReference>
<protein>
    <submittedName>
        <fullName evidence="2">Glycosyltransferase</fullName>
    </submittedName>
</protein>
<organism evidence="2 3">
    <name type="scientific">Pedobacter hiemivivus</name>
    <dbReference type="NCBI Taxonomy" id="2530454"/>
    <lineage>
        <taxon>Bacteria</taxon>
        <taxon>Pseudomonadati</taxon>
        <taxon>Bacteroidota</taxon>
        <taxon>Sphingobacteriia</taxon>
        <taxon>Sphingobacteriales</taxon>
        <taxon>Sphingobacteriaceae</taxon>
        <taxon>Pedobacter</taxon>
    </lineage>
</organism>
<gene>
    <name evidence="2" type="ORF">EZ444_12305</name>
</gene>
<dbReference type="GO" id="GO:0016740">
    <property type="term" value="F:transferase activity"/>
    <property type="evidence" value="ECO:0007669"/>
    <property type="project" value="UniProtKB-KW"/>
</dbReference>
<accession>A0A4V2MJZ1</accession>
<dbReference type="OrthoDB" id="790776at2"/>
<dbReference type="InterPro" id="IPR001173">
    <property type="entry name" value="Glyco_trans_2-like"/>
</dbReference>
<comment type="caution">
    <text evidence="2">The sequence shown here is derived from an EMBL/GenBank/DDBJ whole genome shotgun (WGS) entry which is preliminary data.</text>
</comment>
<dbReference type="SUPFAM" id="SSF53448">
    <property type="entry name" value="Nucleotide-diphospho-sugar transferases"/>
    <property type="match status" value="1"/>
</dbReference>